<sequence length="250" mass="27741">MPKGKDGWLILLDEFSHAEPEMIRASYKLVLDRMAGQNRIHENALVALAGNSVDDNALANNTGTALNSRVTHLILGSDPEYWTQQIAAPQGFDHRVIGFISANKDCLNDFDPDQDEHSFCSERTWEFVSRLIKGVDDVSPLTPAIAGTITPGVATSFVQFCDVYKDLVNINDVVNDPENCPLPSENVTRWALVTHLAKEADINNIEALAIYVDRLPIQYVIIFLQMIRGQSSLISNKKVHALLARLGKML</sequence>
<protein>
    <submittedName>
        <fullName evidence="1">Uncharacterized protein</fullName>
    </submittedName>
</protein>
<reference evidence="1 2" key="1">
    <citation type="journal article" date="2017" name="BMC Genomics">
        <title>Three novel Pseudomonas phages isolated from composting provide insights into the evolution and diversity of tailed phages.</title>
        <authorList>
            <person name="Amgarten D."/>
            <person name="Martins L.F."/>
            <person name="Lombardi K.C."/>
            <person name="Antunes L.P."/>
            <person name="de Souza A.P.S."/>
            <person name="Nicastro G.G."/>
            <person name="Kitajima E.W."/>
            <person name="Quaggio R.B."/>
            <person name="Upton C."/>
            <person name="Setubal J.C."/>
            <person name="da Silva A.M."/>
        </authorList>
    </citation>
    <scope>NUCLEOTIDE SEQUENCE [LARGE SCALE GENOMIC DNA]</scope>
</reference>
<dbReference type="EMBL" id="KU356690">
    <property type="protein sequence ID" value="AMD43440.1"/>
    <property type="molecule type" value="Genomic_DNA"/>
</dbReference>
<gene>
    <name evidence="1" type="ORF">ZC03_063</name>
</gene>
<evidence type="ECO:0000313" key="1">
    <source>
        <dbReference type="EMBL" id="AMD43440.1"/>
    </source>
</evidence>
<organism evidence="1 2">
    <name type="scientific">Pseudomonas phage ZC03</name>
    <dbReference type="NCBI Taxonomy" id="1622115"/>
    <lineage>
        <taxon>Viruses</taxon>
        <taxon>Duplodnaviria</taxon>
        <taxon>Heunggongvirae</taxon>
        <taxon>Uroviricota</taxon>
        <taxon>Caudoviricetes</taxon>
        <taxon>Schitoviridae</taxon>
        <taxon>Zicotriavirus</taxon>
        <taxon>Zicotriavirus ZC03</taxon>
    </lineage>
</organism>
<accession>A0A1L2C964</accession>
<dbReference type="Proteomes" id="UP000222072">
    <property type="component" value="Segment"/>
</dbReference>
<name>A0A1L2C964_9CAUD</name>
<keyword evidence="2" id="KW-1185">Reference proteome</keyword>
<proteinExistence type="predicted"/>
<evidence type="ECO:0000313" key="2">
    <source>
        <dbReference type="Proteomes" id="UP000222072"/>
    </source>
</evidence>